<dbReference type="EMBL" id="CP136522">
    <property type="protein sequence ID" value="WOT04483.1"/>
    <property type="molecule type" value="Genomic_DNA"/>
</dbReference>
<name>A0ABZ0JWB6_9GAMM</name>
<evidence type="ECO:0000313" key="2">
    <source>
        <dbReference type="Proteomes" id="UP001529491"/>
    </source>
</evidence>
<dbReference type="Proteomes" id="UP001529491">
    <property type="component" value="Chromosome"/>
</dbReference>
<gene>
    <name evidence="1" type="ORF">RGE70_14290</name>
</gene>
<protein>
    <recommendedName>
        <fullName evidence="3">HTH luxR-type domain-containing protein</fullName>
    </recommendedName>
</protein>
<organism evidence="1 2">
    <name type="scientific">Shewanella youngdeokensis</name>
    <dbReference type="NCBI Taxonomy" id="2999068"/>
    <lineage>
        <taxon>Bacteria</taxon>
        <taxon>Pseudomonadati</taxon>
        <taxon>Pseudomonadota</taxon>
        <taxon>Gammaproteobacteria</taxon>
        <taxon>Alteromonadales</taxon>
        <taxon>Shewanellaceae</taxon>
        <taxon>Shewanella</taxon>
    </lineage>
</organism>
<sequence>MKLIIDSGLVDLCEKFNADKCIAYFMLKSPVVDSKSTEHSMPIISSNFVCSHNSILQQSYSKYLREPAISKGQHLDEFSNFDLIITRKKAYASMSENVLSLEFRLFFLKKVSIKFIFFSTGVFNEDLLSKDELVKAKLLNFGLKLNREYKLIQNILLDSGVISRKVFHVINLIANGITREDAADKMNLSVSGVDYYIELAKQVLESKNMSEMVYSASQYGLINGEFILESNSAS</sequence>
<keyword evidence="2" id="KW-1185">Reference proteome</keyword>
<reference evidence="1 2" key="1">
    <citation type="submission" date="2023-10" db="EMBL/GenBank/DDBJ databases">
        <title>Complete genome sequence of Shewanella sp. DAU334.</title>
        <authorList>
            <person name="Lee Y.-S."/>
            <person name="Jeong H.-R."/>
            <person name="Hwang E.-J."/>
            <person name="Choi Y.-L."/>
            <person name="Kim G.-D."/>
        </authorList>
    </citation>
    <scope>NUCLEOTIDE SEQUENCE [LARGE SCALE GENOMIC DNA]</scope>
    <source>
        <strain evidence="1 2">DAU334</strain>
    </source>
</reference>
<accession>A0ABZ0JWB6</accession>
<dbReference type="Gene3D" id="1.10.10.10">
    <property type="entry name" value="Winged helix-like DNA-binding domain superfamily/Winged helix DNA-binding domain"/>
    <property type="match status" value="1"/>
</dbReference>
<evidence type="ECO:0000313" key="1">
    <source>
        <dbReference type="EMBL" id="WOT04483.1"/>
    </source>
</evidence>
<dbReference type="RefSeq" id="WP_310472116.1">
    <property type="nucleotide sequence ID" value="NZ_CP136522.1"/>
</dbReference>
<proteinExistence type="predicted"/>
<dbReference type="SUPFAM" id="SSF46894">
    <property type="entry name" value="C-terminal effector domain of the bipartite response regulators"/>
    <property type="match status" value="1"/>
</dbReference>
<evidence type="ECO:0008006" key="3">
    <source>
        <dbReference type="Google" id="ProtNLM"/>
    </source>
</evidence>
<dbReference type="InterPro" id="IPR016032">
    <property type="entry name" value="Sig_transdc_resp-reg_C-effctor"/>
</dbReference>
<dbReference type="InterPro" id="IPR036388">
    <property type="entry name" value="WH-like_DNA-bd_sf"/>
</dbReference>